<comment type="caution">
    <text evidence="2">The sequence shown here is derived from an EMBL/GenBank/DDBJ whole genome shotgun (WGS) entry which is preliminary data.</text>
</comment>
<protein>
    <submittedName>
        <fullName evidence="2">Uncharacterized protein</fullName>
    </submittedName>
</protein>
<dbReference type="AlphaFoldDB" id="A6DI05"/>
<dbReference type="Proteomes" id="UP000004947">
    <property type="component" value="Unassembled WGS sequence"/>
</dbReference>
<gene>
    <name evidence="2" type="ORF">LNTAR_08819</name>
</gene>
<dbReference type="EMBL" id="ABCK01000004">
    <property type="protein sequence ID" value="EDM28659.1"/>
    <property type="molecule type" value="Genomic_DNA"/>
</dbReference>
<evidence type="ECO:0000313" key="2">
    <source>
        <dbReference type="EMBL" id="EDM28659.1"/>
    </source>
</evidence>
<reference evidence="2 3" key="1">
    <citation type="journal article" date="2010" name="J. Bacteriol.">
        <title>Genome sequence of Lentisphaera araneosa HTCC2155T, the type species of the order Lentisphaerales in the phylum Lentisphaerae.</title>
        <authorList>
            <person name="Thrash J.C."/>
            <person name="Cho J.C."/>
            <person name="Vergin K.L."/>
            <person name="Morris R.M."/>
            <person name="Giovannoni S.J."/>
        </authorList>
    </citation>
    <scope>NUCLEOTIDE SEQUENCE [LARGE SCALE GENOMIC DNA]</scope>
    <source>
        <strain evidence="2 3">HTCC2155</strain>
    </source>
</reference>
<name>A6DI05_9BACT</name>
<proteinExistence type="predicted"/>
<keyword evidence="3" id="KW-1185">Reference proteome</keyword>
<evidence type="ECO:0000313" key="3">
    <source>
        <dbReference type="Proteomes" id="UP000004947"/>
    </source>
</evidence>
<feature type="region of interest" description="Disordered" evidence="1">
    <location>
        <begin position="21"/>
        <end position="41"/>
    </location>
</feature>
<sequence length="41" mass="4661">MKKFWEGNEEAAAVISKKLAAEGLNNGKEKRQKQKKDKNKS</sequence>
<evidence type="ECO:0000256" key="1">
    <source>
        <dbReference type="SAM" id="MobiDB-lite"/>
    </source>
</evidence>
<feature type="compositionally biased region" description="Basic residues" evidence="1">
    <location>
        <begin position="30"/>
        <end position="41"/>
    </location>
</feature>
<accession>A6DI05</accession>
<organism evidence="2 3">
    <name type="scientific">Lentisphaera araneosa HTCC2155</name>
    <dbReference type="NCBI Taxonomy" id="313628"/>
    <lineage>
        <taxon>Bacteria</taxon>
        <taxon>Pseudomonadati</taxon>
        <taxon>Lentisphaerota</taxon>
        <taxon>Lentisphaeria</taxon>
        <taxon>Lentisphaerales</taxon>
        <taxon>Lentisphaeraceae</taxon>
        <taxon>Lentisphaera</taxon>
    </lineage>
</organism>
<dbReference type="RefSeq" id="WP_007277540.1">
    <property type="nucleotide sequence ID" value="NZ_ABCK01000004.1"/>
</dbReference>